<name>A0A8J7LV28_9BACT</name>
<dbReference type="RefSeq" id="WP_199384208.1">
    <property type="nucleotide sequence ID" value="NZ_JAEMHM010000008.1"/>
</dbReference>
<dbReference type="EMBL" id="JAEMHM010000008">
    <property type="protein sequence ID" value="MBJ6725324.1"/>
    <property type="molecule type" value="Genomic_DNA"/>
</dbReference>
<dbReference type="InterPro" id="IPR010985">
    <property type="entry name" value="Ribbon_hlx_hlx"/>
</dbReference>
<accession>A0A8J7LV28</accession>
<dbReference type="InterPro" id="IPR014795">
    <property type="entry name" value="TacA_1-like"/>
</dbReference>
<proteinExistence type="inferred from homology"/>
<protein>
    <submittedName>
        <fullName evidence="3">DUF1778 domain-containing protein</fullName>
    </submittedName>
</protein>
<sequence>MAIQRDEEHIPLPVDVYERISAAAAALGTTLNEFVVSAAIEKADAVLDQETVIRLDGASSKILFDLLDNPPEPNDYMKAALEQRKRLLCK</sequence>
<comment type="similarity">
    <text evidence="2">Belongs to the TacA antitoxin family.</text>
</comment>
<evidence type="ECO:0000313" key="4">
    <source>
        <dbReference type="Proteomes" id="UP000636888"/>
    </source>
</evidence>
<keyword evidence="4" id="KW-1185">Reference proteome</keyword>
<dbReference type="PANTHER" id="PTHR35401:SF2">
    <property type="entry name" value="ABC-TYPE TRANSPORT SYSTEM"/>
    <property type="match status" value="1"/>
</dbReference>
<dbReference type="PANTHER" id="PTHR35401">
    <property type="entry name" value="COPG FAMILY HELIX-TURN-HELIX PROTEIN-RELATED-RELATED"/>
    <property type="match status" value="1"/>
</dbReference>
<evidence type="ECO:0000256" key="2">
    <source>
        <dbReference type="ARBA" id="ARBA00049988"/>
    </source>
</evidence>
<gene>
    <name evidence="3" type="ORF">JFN93_11435</name>
</gene>
<evidence type="ECO:0000313" key="3">
    <source>
        <dbReference type="EMBL" id="MBJ6725324.1"/>
    </source>
</evidence>
<dbReference type="SUPFAM" id="SSF47598">
    <property type="entry name" value="Ribbon-helix-helix"/>
    <property type="match status" value="1"/>
</dbReference>
<dbReference type="Gene3D" id="1.20.5.780">
    <property type="entry name" value="Single helix bin"/>
    <property type="match status" value="1"/>
</dbReference>
<evidence type="ECO:0000256" key="1">
    <source>
        <dbReference type="ARBA" id="ARBA00022649"/>
    </source>
</evidence>
<organism evidence="3 4">
    <name type="scientific">Geomesophilobacter sediminis</name>
    <dbReference type="NCBI Taxonomy" id="2798584"/>
    <lineage>
        <taxon>Bacteria</taxon>
        <taxon>Pseudomonadati</taxon>
        <taxon>Thermodesulfobacteriota</taxon>
        <taxon>Desulfuromonadia</taxon>
        <taxon>Geobacterales</taxon>
        <taxon>Geobacteraceae</taxon>
        <taxon>Geomesophilobacter</taxon>
    </lineage>
</organism>
<keyword evidence="1" id="KW-1277">Toxin-antitoxin system</keyword>
<dbReference type="Pfam" id="PF08681">
    <property type="entry name" value="TacA1"/>
    <property type="match status" value="1"/>
</dbReference>
<dbReference type="Proteomes" id="UP000636888">
    <property type="component" value="Unassembled WGS sequence"/>
</dbReference>
<dbReference type="AlphaFoldDB" id="A0A8J7LV28"/>
<comment type="caution">
    <text evidence="3">The sequence shown here is derived from an EMBL/GenBank/DDBJ whole genome shotgun (WGS) entry which is preliminary data.</text>
</comment>
<reference evidence="3" key="1">
    <citation type="submission" date="2020-12" db="EMBL/GenBank/DDBJ databases">
        <title>Geomonas sp. Red875, isolated from river sediment.</title>
        <authorList>
            <person name="Xu Z."/>
            <person name="Zhang Z."/>
            <person name="Masuda Y."/>
            <person name="Itoh H."/>
            <person name="Senoo K."/>
        </authorList>
    </citation>
    <scope>NUCLEOTIDE SEQUENCE</scope>
    <source>
        <strain evidence="3">Red875</strain>
    </source>
</reference>
<dbReference type="GO" id="GO:0006355">
    <property type="term" value="P:regulation of DNA-templated transcription"/>
    <property type="evidence" value="ECO:0007669"/>
    <property type="project" value="InterPro"/>
</dbReference>